<name>B0SV01_CAUSK</name>
<dbReference type="STRING" id="366602.Caul_2343"/>
<accession>B0SV01</accession>
<dbReference type="PANTHER" id="PTHR44591:SF25">
    <property type="entry name" value="CHEMOTAXIS TWO-COMPONENT RESPONSE REGULATOR"/>
    <property type="match status" value="1"/>
</dbReference>
<proteinExistence type="predicted"/>
<dbReference type="InterPro" id="IPR001789">
    <property type="entry name" value="Sig_transdc_resp-reg_receiver"/>
</dbReference>
<gene>
    <name evidence="4" type="ordered locus">Caul_2343</name>
</gene>
<dbReference type="Gene3D" id="3.40.50.2300">
    <property type="match status" value="1"/>
</dbReference>
<dbReference type="EMBL" id="CP000927">
    <property type="protein sequence ID" value="ABZ71470.1"/>
    <property type="molecule type" value="Genomic_DNA"/>
</dbReference>
<dbReference type="PANTHER" id="PTHR44591">
    <property type="entry name" value="STRESS RESPONSE REGULATOR PROTEIN 1"/>
    <property type="match status" value="1"/>
</dbReference>
<dbReference type="InterPro" id="IPR050595">
    <property type="entry name" value="Bact_response_regulator"/>
</dbReference>
<dbReference type="InterPro" id="IPR011006">
    <property type="entry name" value="CheY-like_superfamily"/>
</dbReference>
<dbReference type="eggNOG" id="COG4566">
    <property type="taxonomic scope" value="Bacteria"/>
</dbReference>
<feature type="domain" description="Response regulatory" evidence="3">
    <location>
        <begin position="14"/>
        <end position="128"/>
    </location>
</feature>
<organism evidence="4">
    <name type="scientific">Caulobacter sp. (strain K31)</name>
    <dbReference type="NCBI Taxonomy" id="366602"/>
    <lineage>
        <taxon>Bacteria</taxon>
        <taxon>Pseudomonadati</taxon>
        <taxon>Pseudomonadota</taxon>
        <taxon>Alphaproteobacteria</taxon>
        <taxon>Caulobacterales</taxon>
        <taxon>Caulobacteraceae</taxon>
        <taxon>Caulobacter</taxon>
    </lineage>
</organism>
<reference evidence="4" key="1">
    <citation type="submission" date="2008-01" db="EMBL/GenBank/DDBJ databases">
        <title>Complete sequence of chromosome of Caulobacter sp. K31.</title>
        <authorList>
            <consortium name="US DOE Joint Genome Institute"/>
            <person name="Copeland A."/>
            <person name="Lucas S."/>
            <person name="Lapidus A."/>
            <person name="Barry K."/>
            <person name="Glavina del Rio T."/>
            <person name="Dalin E."/>
            <person name="Tice H."/>
            <person name="Pitluck S."/>
            <person name="Bruce D."/>
            <person name="Goodwin L."/>
            <person name="Thompson L.S."/>
            <person name="Brettin T."/>
            <person name="Detter J.C."/>
            <person name="Han C."/>
            <person name="Schmutz J."/>
            <person name="Larimer F."/>
            <person name="Land M."/>
            <person name="Hauser L."/>
            <person name="Kyrpides N."/>
            <person name="Kim E."/>
            <person name="Stephens C."/>
            <person name="Richardson P."/>
        </authorList>
    </citation>
    <scope>NUCLEOTIDE SEQUENCE [LARGE SCALE GENOMIC DNA]</scope>
    <source>
        <strain evidence="4">K31</strain>
    </source>
</reference>
<dbReference type="Pfam" id="PF00072">
    <property type="entry name" value="Response_reg"/>
    <property type="match status" value="1"/>
</dbReference>
<feature type="modified residue" description="4-aspartylphosphate" evidence="2">
    <location>
        <position position="63"/>
    </location>
</feature>
<evidence type="ECO:0000313" key="4">
    <source>
        <dbReference type="EMBL" id="ABZ71470.1"/>
    </source>
</evidence>
<dbReference type="GO" id="GO:0000160">
    <property type="term" value="P:phosphorelay signal transduction system"/>
    <property type="evidence" value="ECO:0007669"/>
    <property type="project" value="InterPro"/>
</dbReference>
<dbReference type="OrthoDB" id="9797885at2"/>
<keyword evidence="1 2" id="KW-0597">Phosphoprotein</keyword>
<evidence type="ECO:0000256" key="2">
    <source>
        <dbReference type="PROSITE-ProRule" id="PRU00169"/>
    </source>
</evidence>
<dbReference type="SMART" id="SM00448">
    <property type="entry name" value="REC"/>
    <property type="match status" value="1"/>
</dbReference>
<evidence type="ECO:0000256" key="1">
    <source>
        <dbReference type="ARBA" id="ARBA00022553"/>
    </source>
</evidence>
<dbReference type="PROSITE" id="PS50110">
    <property type="entry name" value="RESPONSE_REGULATORY"/>
    <property type="match status" value="1"/>
</dbReference>
<dbReference type="SUPFAM" id="SSF52172">
    <property type="entry name" value="CheY-like"/>
    <property type="match status" value="1"/>
</dbReference>
<dbReference type="AlphaFoldDB" id="B0SV01"/>
<dbReference type="HOGENOM" id="CLU_000445_69_8_5"/>
<dbReference type="KEGG" id="cak:Caul_2343"/>
<evidence type="ECO:0000259" key="3">
    <source>
        <dbReference type="PROSITE" id="PS50110"/>
    </source>
</evidence>
<protein>
    <submittedName>
        <fullName evidence="4">Response regulator receiver protein</fullName>
    </submittedName>
</protein>
<sequence length="138" mass="15251">MPPTTGYTAEQRFTILLSDDDHGVRRSIQLMLTARGYHVRGYTSGRALLADPQSLCADCLIVDYRMPDIDGLALLKGLRSKGWRGGAIMISAYYDPRLEKRAQEAGFDDVIAKPIIFRAVLDAVARHSNDQQRLAGSA</sequence>